<dbReference type="InterPro" id="IPR004526">
    <property type="entry name" value="Glu-tRNA-synth_arc/euk"/>
</dbReference>
<dbReference type="CDD" id="cd09287">
    <property type="entry name" value="GluRS_non_core"/>
    <property type="match status" value="1"/>
</dbReference>
<dbReference type="InterPro" id="IPR001412">
    <property type="entry name" value="aa-tRNA-synth_I_CS"/>
</dbReference>
<comment type="subcellular location">
    <subcellularLocation>
        <location evidence="1 10">Cytoplasm</location>
    </subcellularLocation>
</comment>
<dbReference type="SUPFAM" id="SSF52374">
    <property type="entry name" value="Nucleotidylyl transferase"/>
    <property type="match status" value="1"/>
</dbReference>
<gene>
    <name evidence="10" type="primary">gltX</name>
    <name evidence="14" type="ordered locus">Metbo_0823</name>
</gene>
<keyword evidence="7 10" id="KW-0648">Protein biosynthesis</keyword>
<feature type="domain" description="Glutamyl/glutaminyl-tRNA synthetase class Ib catalytic" evidence="11">
    <location>
        <begin position="100"/>
        <end position="402"/>
    </location>
</feature>
<dbReference type="InterPro" id="IPR011035">
    <property type="entry name" value="Ribosomal_bL25/Gln-tRNA_synth"/>
</dbReference>
<comment type="similarity">
    <text evidence="2 10">Belongs to the class-I aminoacyl-tRNA synthetase family. Glutamate--tRNA ligase type 2 subfamily.</text>
</comment>
<evidence type="ECO:0000256" key="9">
    <source>
        <dbReference type="ARBA" id="ARBA00048351"/>
    </source>
</evidence>
<dbReference type="SUPFAM" id="SSF50715">
    <property type="entry name" value="Ribosomal protein L25-like"/>
    <property type="match status" value="1"/>
</dbReference>
<dbReference type="GO" id="GO:0005829">
    <property type="term" value="C:cytosol"/>
    <property type="evidence" value="ECO:0007669"/>
    <property type="project" value="TreeGrafter"/>
</dbReference>
<dbReference type="NCBIfam" id="TIGR00463">
    <property type="entry name" value="gltX_arch"/>
    <property type="match status" value="1"/>
</dbReference>
<dbReference type="STRING" id="877455.Metbo_0823"/>
<evidence type="ECO:0000256" key="8">
    <source>
        <dbReference type="ARBA" id="ARBA00023146"/>
    </source>
</evidence>
<dbReference type="InterPro" id="IPR050132">
    <property type="entry name" value="Gln/Glu-tRNA_Ligase"/>
</dbReference>
<keyword evidence="6 10" id="KW-0067">ATP-binding</keyword>
<dbReference type="EC" id="6.1.1.17" evidence="10"/>
<dbReference type="GO" id="GO:0032991">
    <property type="term" value="C:protein-containing complex"/>
    <property type="evidence" value="ECO:0007669"/>
    <property type="project" value="UniProtKB-ARBA"/>
</dbReference>
<feature type="short sequence motif" description="'HIGH' region" evidence="10">
    <location>
        <begin position="107"/>
        <end position="117"/>
    </location>
</feature>
<dbReference type="Pfam" id="PF20974">
    <property type="entry name" value="tRNA-synt_1c_C2"/>
    <property type="match status" value="1"/>
</dbReference>
<dbReference type="HAMAP" id="MF_02076">
    <property type="entry name" value="Glu_tRNA_synth_type2"/>
    <property type="match status" value="1"/>
</dbReference>
<dbReference type="InterPro" id="IPR014729">
    <property type="entry name" value="Rossmann-like_a/b/a_fold"/>
</dbReference>
<evidence type="ECO:0000256" key="10">
    <source>
        <dbReference type="HAMAP-Rule" id="MF_02076"/>
    </source>
</evidence>
<evidence type="ECO:0000313" key="15">
    <source>
        <dbReference type="Proteomes" id="UP000007490"/>
    </source>
</evidence>
<sequence length="564" mass="64470">MELVFINDIEEIVYKNALMNAVKHKGKASNGAVIGSIMAGNPELRSEAKTVSKLAAQLVSKVNSMGTDEQVAELDKLGGMKEKKPVEQKGFTELPNVDGEVVLRFAPNPSGPLHIGHSRAVILNNEYVKRYGGKLILRVEDTDPRRVDPEAYHMMEEDLKWMGVEWQEKYIQSDRMEIYYEYAEKLIELGQAYMCTCNGADFKTLKDQAKPCPCRETSPEASMKLWKQMPEMDEGEAVLRVKTDITHKNPAIRDWVAMRVVNEEHPRTGNKYKIYPMMNFSVTVDDHLMGVTHVLRGKDHLANSEKQSYMYNHFGWKIPEFIHYGRLKMEDVALSTSKAREGINNGQYLGWDDPRLGTIRAIARRGIKPEAIKELIMEIGPKISDAVVSWKKIYGLNRQILEETSNRYFLVDNPTRVIVENLPESEQKLVERPLHPDHPERGMRKLMIEPELYITMEDITKTGENGVIRLMDGINLSFENGKTMYHSSDLEDAKKAKAMIVQWVPVKDAIEAEIMMPDATLKKGFIEKSASQLEVDDVVQLERIGFARVDEVTYTKIRFYFAHK</sequence>
<protein>
    <recommendedName>
        <fullName evidence="10">Glutamate--tRNA ligase</fullName>
        <ecNumber evidence="10">6.1.1.17</ecNumber>
    </recommendedName>
    <alternativeName>
        <fullName evidence="10">Glutamyl-tRNA synthetase</fullName>
        <shortName evidence="10">GluRS</shortName>
    </alternativeName>
</protein>
<accession>F0TBC3</accession>
<dbReference type="Pfam" id="PF00749">
    <property type="entry name" value="tRNA-synt_1c"/>
    <property type="match status" value="1"/>
</dbReference>
<keyword evidence="15" id="KW-1185">Reference proteome</keyword>
<comment type="catalytic activity">
    <reaction evidence="9 10">
        <text>tRNA(Glu) + L-glutamate + ATP = L-glutamyl-tRNA(Glu) + AMP + diphosphate</text>
        <dbReference type="Rhea" id="RHEA:23540"/>
        <dbReference type="Rhea" id="RHEA-COMP:9663"/>
        <dbReference type="Rhea" id="RHEA-COMP:9680"/>
        <dbReference type="ChEBI" id="CHEBI:29985"/>
        <dbReference type="ChEBI" id="CHEBI:30616"/>
        <dbReference type="ChEBI" id="CHEBI:33019"/>
        <dbReference type="ChEBI" id="CHEBI:78442"/>
        <dbReference type="ChEBI" id="CHEBI:78520"/>
        <dbReference type="ChEBI" id="CHEBI:456215"/>
        <dbReference type="EC" id="6.1.1.17"/>
    </reaction>
</comment>
<keyword evidence="8 10" id="KW-0030">Aminoacyl-tRNA synthetase</keyword>
<dbReference type="Gene3D" id="3.40.50.620">
    <property type="entry name" value="HUPs"/>
    <property type="match status" value="1"/>
</dbReference>
<dbReference type="GO" id="GO:0005524">
    <property type="term" value="F:ATP binding"/>
    <property type="evidence" value="ECO:0007669"/>
    <property type="project" value="UniProtKB-UniRule"/>
</dbReference>
<dbReference type="EMBL" id="CP002551">
    <property type="protein sequence ID" value="ADZ09074.1"/>
    <property type="molecule type" value="Genomic_DNA"/>
</dbReference>
<evidence type="ECO:0000256" key="6">
    <source>
        <dbReference type="ARBA" id="ARBA00022840"/>
    </source>
</evidence>
<evidence type="ECO:0000259" key="12">
    <source>
        <dbReference type="Pfam" id="PF03950"/>
    </source>
</evidence>
<reference evidence="15" key="1">
    <citation type="submission" date="2011-02" db="EMBL/GenBank/DDBJ databases">
        <title>Complete sequence of Methanobacterium sp. AL-21.</title>
        <authorList>
            <consortium name="US DOE Joint Genome Institute"/>
            <person name="Lucas S."/>
            <person name="Copeland A."/>
            <person name="Lapidus A."/>
            <person name="Cheng J.-F."/>
            <person name="Goodwin L."/>
            <person name="Pitluck S."/>
            <person name="Chertkov O."/>
            <person name="Detter J.C."/>
            <person name="Han C."/>
            <person name="Tapia R."/>
            <person name="Land M."/>
            <person name="Hauser L."/>
            <person name="Kyrpides N."/>
            <person name="Ivanova N."/>
            <person name="Mikhailova N."/>
            <person name="Pagani I."/>
            <person name="Cadillo-Quiroz H."/>
            <person name="Imachi H."/>
            <person name="Zinder S."/>
            <person name="Liu W."/>
            <person name="Woyke T."/>
        </authorList>
    </citation>
    <scope>NUCLEOTIDE SEQUENCE [LARGE SCALE GENOMIC DNA]</scope>
    <source>
        <strain evidence="15">AL-21</strain>
    </source>
</reference>
<evidence type="ECO:0000256" key="4">
    <source>
        <dbReference type="ARBA" id="ARBA00022598"/>
    </source>
</evidence>
<dbReference type="InterPro" id="IPR020056">
    <property type="entry name" value="Rbsml_bL25/Gln-tRNA_synth_N"/>
</dbReference>
<proteinExistence type="inferred from homology"/>
<evidence type="ECO:0000259" key="11">
    <source>
        <dbReference type="Pfam" id="PF00749"/>
    </source>
</evidence>
<dbReference type="KEGG" id="mel:Metbo_0823"/>
<dbReference type="eggNOG" id="arCOG04302">
    <property type="taxonomic scope" value="Archaea"/>
</dbReference>
<dbReference type="Gene3D" id="2.40.240.10">
    <property type="entry name" value="Ribosomal Protein L25, Chain P"/>
    <property type="match status" value="1"/>
</dbReference>
<dbReference type="NCBIfam" id="NF003169">
    <property type="entry name" value="PRK04156.1"/>
    <property type="match status" value="1"/>
</dbReference>
<reference evidence="14 15" key="2">
    <citation type="journal article" date="2014" name="Int. J. Syst. Evol. Microbiol.">
        <title>Methanobacterium paludis sp. nov. and a novel strain of Methanobacterium lacus isolated from northern peatlands.</title>
        <authorList>
            <person name="Cadillo-Quiroz H."/>
            <person name="Brauer S.L."/>
            <person name="Goodson N."/>
            <person name="Yavitt J.B."/>
            <person name="Zinder S.H."/>
        </authorList>
    </citation>
    <scope>NUCLEOTIDE SEQUENCE [LARGE SCALE GENOMIC DNA]</scope>
    <source>
        <strain evidence="14 15">AL-21</strain>
    </source>
</reference>
<evidence type="ECO:0000256" key="5">
    <source>
        <dbReference type="ARBA" id="ARBA00022741"/>
    </source>
</evidence>
<dbReference type="GO" id="GO:0006424">
    <property type="term" value="P:glutamyl-tRNA aminoacylation"/>
    <property type="evidence" value="ECO:0007669"/>
    <property type="project" value="UniProtKB-UniRule"/>
</dbReference>
<dbReference type="PANTHER" id="PTHR43097:SF5">
    <property type="entry name" value="GLUTAMATE--TRNA LIGASE"/>
    <property type="match status" value="1"/>
</dbReference>
<dbReference type="GO" id="GO:0043604">
    <property type="term" value="P:amide biosynthetic process"/>
    <property type="evidence" value="ECO:0007669"/>
    <property type="project" value="TreeGrafter"/>
</dbReference>
<evidence type="ECO:0000256" key="3">
    <source>
        <dbReference type="ARBA" id="ARBA00022490"/>
    </source>
</evidence>
<name>F0TBC3_METLA</name>
<keyword evidence="5 10" id="KW-0547">Nucleotide-binding</keyword>
<dbReference type="Proteomes" id="UP000007490">
    <property type="component" value="Chromosome"/>
</dbReference>
<dbReference type="Pfam" id="PF03950">
    <property type="entry name" value="tRNA-synt_1c_C"/>
    <property type="match status" value="1"/>
</dbReference>
<dbReference type="PANTHER" id="PTHR43097">
    <property type="entry name" value="GLUTAMINE-TRNA LIGASE"/>
    <property type="match status" value="1"/>
</dbReference>
<feature type="domain" description="tRNA synthetases class I (E and Q) anti-codon binding" evidence="13">
    <location>
        <begin position="500"/>
        <end position="550"/>
    </location>
</feature>
<organism evidence="14 15">
    <name type="scientific">Methanobacterium lacus (strain AL-21)</name>
    <dbReference type="NCBI Taxonomy" id="877455"/>
    <lineage>
        <taxon>Archaea</taxon>
        <taxon>Methanobacteriati</taxon>
        <taxon>Methanobacteriota</taxon>
        <taxon>Methanomada group</taxon>
        <taxon>Methanobacteria</taxon>
        <taxon>Methanobacteriales</taxon>
        <taxon>Methanobacteriaceae</taxon>
        <taxon>Methanobacterium</taxon>
    </lineage>
</organism>
<dbReference type="InterPro" id="IPR049437">
    <property type="entry name" value="tRNA-synt_1c_C2"/>
</dbReference>
<dbReference type="HOGENOM" id="CLU_001882_1_3_2"/>
<dbReference type="PRINTS" id="PR00987">
    <property type="entry name" value="TRNASYNTHGLU"/>
</dbReference>
<dbReference type="InterPro" id="IPR020058">
    <property type="entry name" value="Glu/Gln-tRNA-synth_Ib_cat-dom"/>
</dbReference>
<dbReference type="PROSITE" id="PS00178">
    <property type="entry name" value="AA_TRNA_LIGASE_I"/>
    <property type="match status" value="1"/>
</dbReference>
<keyword evidence="4 10" id="KW-0436">Ligase</keyword>
<comment type="function">
    <text evidence="10">Catalyzes the attachment of glutamate to tRNA(Glu) in a two-step reaction: glutamate is first activated by ATP to form Glu-AMP and then transferred to the acceptor end of tRNA(Glu).</text>
</comment>
<dbReference type="GO" id="GO:0004818">
    <property type="term" value="F:glutamate-tRNA ligase activity"/>
    <property type="evidence" value="ECO:0007669"/>
    <property type="project" value="UniProtKB-UniRule"/>
</dbReference>
<evidence type="ECO:0000259" key="13">
    <source>
        <dbReference type="Pfam" id="PF20974"/>
    </source>
</evidence>
<evidence type="ECO:0000313" key="14">
    <source>
        <dbReference type="EMBL" id="ADZ09074.1"/>
    </source>
</evidence>
<dbReference type="Gene3D" id="2.40.240.100">
    <property type="match status" value="1"/>
</dbReference>
<evidence type="ECO:0000256" key="1">
    <source>
        <dbReference type="ARBA" id="ARBA00004496"/>
    </source>
</evidence>
<evidence type="ECO:0000256" key="2">
    <source>
        <dbReference type="ARBA" id="ARBA00008927"/>
    </source>
</evidence>
<dbReference type="InterPro" id="IPR000924">
    <property type="entry name" value="Glu/Gln-tRNA-synth"/>
</dbReference>
<dbReference type="AlphaFoldDB" id="F0TBC3"/>
<keyword evidence="3 10" id="KW-0963">Cytoplasm</keyword>
<evidence type="ECO:0000256" key="7">
    <source>
        <dbReference type="ARBA" id="ARBA00022917"/>
    </source>
</evidence>
<dbReference type="InterPro" id="IPR020059">
    <property type="entry name" value="Glu/Gln-tRNA-synth_Ib_codon-bd"/>
</dbReference>
<feature type="domain" description="Glutamyl/glutaminyl-tRNA synthetase class Ib anti-codon binding" evidence="12">
    <location>
        <begin position="405"/>
        <end position="481"/>
    </location>
</feature>